<dbReference type="Proteomes" id="UP000807353">
    <property type="component" value="Unassembled WGS sequence"/>
</dbReference>
<name>A0A9P5XUP5_9AGAR</name>
<protein>
    <submittedName>
        <fullName evidence="2">Uncharacterized protein</fullName>
    </submittedName>
</protein>
<dbReference type="EMBL" id="MU150385">
    <property type="protein sequence ID" value="KAF9457153.1"/>
    <property type="molecule type" value="Genomic_DNA"/>
</dbReference>
<reference evidence="2" key="1">
    <citation type="submission" date="2020-11" db="EMBL/GenBank/DDBJ databases">
        <authorList>
            <consortium name="DOE Joint Genome Institute"/>
            <person name="Ahrendt S."/>
            <person name="Riley R."/>
            <person name="Andreopoulos W."/>
            <person name="Labutti K."/>
            <person name="Pangilinan J."/>
            <person name="Ruiz-Duenas F.J."/>
            <person name="Barrasa J.M."/>
            <person name="Sanchez-Garcia M."/>
            <person name="Camarero S."/>
            <person name="Miyauchi S."/>
            <person name="Serrano A."/>
            <person name="Linde D."/>
            <person name="Babiker R."/>
            <person name="Drula E."/>
            <person name="Ayuso-Fernandez I."/>
            <person name="Pacheco R."/>
            <person name="Padilla G."/>
            <person name="Ferreira P."/>
            <person name="Barriuso J."/>
            <person name="Kellner H."/>
            <person name="Castanera R."/>
            <person name="Alfaro M."/>
            <person name="Ramirez L."/>
            <person name="Pisabarro A.G."/>
            <person name="Kuo A."/>
            <person name="Tritt A."/>
            <person name="Lipzen A."/>
            <person name="He G."/>
            <person name="Yan M."/>
            <person name="Ng V."/>
            <person name="Cullen D."/>
            <person name="Martin F."/>
            <person name="Rosso M.-N."/>
            <person name="Henrissat B."/>
            <person name="Hibbett D."/>
            <person name="Martinez A.T."/>
            <person name="Grigoriev I.V."/>
        </authorList>
    </citation>
    <scope>NUCLEOTIDE SEQUENCE</scope>
    <source>
        <strain evidence="2">CBS 247.69</strain>
    </source>
</reference>
<accession>A0A9P5XUP5</accession>
<dbReference type="AlphaFoldDB" id="A0A9P5XUP5"/>
<proteinExistence type="predicted"/>
<feature type="compositionally biased region" description="Basic and acidic residues" evidence="1">
    <location>
        <begin position="32"/>
        <end position="43"/>
    </location>
</feature>
<evidence type="ECO:0000256" key="1">
    <source>
        <dbReference type="SAM" id="MobiDB-lite"/>
    </source>
</evidence>
<feature type="region of interest" description="Disordered" evidence="1">
    <location>
        <begin position="32"/>
        <end position="60"/>
    </location>
</feature>
<organism evidence="2 3">
    <name type="scientific">Collybia nuda</name>
    <dbReference type="NCBI Taxonomy" id="64659"/>
    <lineage>
        <taxon>Eukaryota</taxon>
        <taxon>Fungi</taxon>
        <taxon>Dikarya</taxon>
        <taxon>Basidiomycota</taxon>
        <taxon>Agaricomycotina</taxon>
        <taxon>Agaricomycetes</taxon>
        <taxon>Agaricomycetidae</taxon>
        <taxon>Agaricales</taxon>
        <taxon>Tricholomatineae</taxon>
        <taxon>Clitocybaceae</taxon>
        <taxon>Collybia</taxon>
    </lineage>
</organism>
<evidence type="ECO:0000313" key="3">
    <source>
        <dbReference type="Proteomes" id="UP000807353"/>
    </source>
</evidence>
<sequence>MDGKFGPDQMIQKRVIVESWIVRSVGCVNAKEKEKEKEGRGEVPRGASTTVNPVTSPGLVGLSQMLRRPREYQGDTPNHPTAPRIDPFSMFKAGLLTHSEMTSLKFGMYLGKLGSHFIVHPKMLEHRMGSIGPYLDMLGILDGVNAVDEETNMVWK</sequence>
<evidence type="ECO:0000313" key="2">
    <source>
        <dbReference type="EMBL" id="KAF9457153.1"/>
    </source>
</evidence>
<keyword evidence="3" id="KW-1185">Reference proteome</keyword>
<gene>
    <name evidence="2" type="ORF">BDZ94DRAFT_1302102</name>
</gene>
<comment type="caution">
    <text evidence="2">The sequence shown here is derived from an EMBL/GenBank/DDBJ whole genome shotgun (WGS) entry which is preliminary data.</text>
</comment>